<dbReference type="NCBIfam" id="TIGR00401">
    <property type="entry name" value="msrA"/>
    <property type="match status" value="1"/>
</dbReference>
<proteinExistence type="inferred from homology"/>
<dbReference type="GO" id="GO:0033744">
    <property type="term" value="F:L-methionine:thioredoxin-disulfide S-oxidoreductase activity"/>
    <property type="evidence" value="ECO:0007669"/>
    <property type="project" value="RHEA"/>
</dbReference>
<protein>
    <recommendedName>
        <fullName evidence="6">Peptide methionine sulfoxide reductase MsrA</fullName>
        <shortName evidence="6">Protein-methionine-S-oxide reductase</shortName>
        <ecNumber evidence="6">1.8.4.11</ecNumber>
    </recommendedName>
    <alternativeName>
        <fullName evidence="6">Peptide-methionine (S)-S-oxide reductase</fullName>
        <shortName evidence="6">Peptide Met(O) reductase</shortName>
    </alternativeName>
</protein>
<sequence length="176" mass="20566">MQTATFAGGCFWCLVKPFDTFPGVQTVVSGYSGGHVEHPSYEQVCTNTTGHREAVQVTYDESQISYRDILKVYFMTFDPTDDKGQFYDRGESYTPAIFYHDDQQKSEALEYIRELDAANIFNDKIKTPVLPYKNFYAAEKEHQDYYKKAPEHYERYQMGSGRKAFIEKHWGNRDER</sequence>
<dbReference type="PANTHER" id="PTHR43774">
    <property type="entry name" value="PEPTIDE METHIONINE SULFOXIDE REDUCTASE"/>
    <property type="match status" value="1"/>
</dbReference>
<dbReference type="PANTHER" id="PTHR43774:SF1">
    <property type="entry name" value="PEPTIDE METHIONINE SULFOXIDE REDUCTASE MSRA 2"/>
    <property type="match status" value="1"/>
</dbReference>
<reference evidence="7 8" key="1">
    <citation type="journal article" date="2017" name="Int. J. Syst. Evol. Microbiol.">
        <title>Macrococcus canis sp. nov., a skin bacterium associated with infections in dogs.</title>
        <authorList>
            <person name="Gobeli Brawand S."/>
            <person name="Cotting K."/>
            <person name="Gomez-Sanz E."/>
            <person name="Collaud A."/>
            <person name="Thomann A."/>
            <person name="Brodard I."/>
            <person name="Rodriguez-Campos S."/>
            <person name="Strauss C."/>
            <person name="Perreten V."/>
        </authorList>
    </citation>
    <scope>NUCLEOTIDE SEQUENCE [LARGE SCALE GENOMIC DNA]</scope>
    <source>
        <strain evidence="7 8">KM45013</strain>
    </source>
</reference>
<comment type="catalytic activity">
    <reaction evidence="5 6">
        <text>[thioredoxin]-disulfide + L-methionine + H2O = L-methionine (S)-S-oxide + [thioredoxin]-dithiol</text>
        <dbReference type="Rhea" id="RHEA:19993"/>
        <dbReference type="Rhea" id="RHEA-COMP:10698"/>
        <dbReference type="Rhea" id="RHEA-COMP:10700"/>
        <dbReference type="ChEBI" id="CHEBI:15377"/>
        <dbReference type="ChEBI" id="CHEBI:29950"/>
        <dbReference type="ChEBI" id="CHEBI:50058"/>
        <dbReference type="ChEBI" id="CHEBI:57844"/>
        <dbReference type="ChEBI" id="CHEBI:58772"/>
        <dbReference type="EC" id="1.8.4.11"/>
    </reaction>
</comment>
<evidence type="ECO:0000256" key="5">
    <source>
        <dbReference type="ARBA" id="ARBA00048782"/>
    </source>
</evidence>
<evidence type="ECO:0000313" key="8">
    <source>
        <dbReference type="Proteomes" id="UP000194154"/>
    </source>
</evidence>
<dbReference type="EC" id="1.8.4.11" evidence="6"/>
<evidence type="ECO:0000256" key="6">
    <source>
        <dbReference type="HAMAP-Rule" id="MF_01401"/>
    </source>
</evidence>
<feature type="active site" evidence="6">
    <location>
        <position position="10"/>
    </location>
</feature>
<evidence type="ECO:0000256" key="3">
    <source>
        <dbReference type="ARBA" id="ARBA00024679"/>
    </source>
</evidence>
<dbReference type="HAMAP" id="MF_01401">
    <property type="entry name" value="MsrA"/>
    <property type="match status" value="1"/>
</dbReference>
<dbReference type="GeneID" id="35295383"/>
<evidence type="ECO:0000256" key="4">
    <source>
        <dbReference type="ARBA" id="ARBA00047806"/>
    </source>
</evidence>
<dbReference type="GO" id="GO:0008113">
    <property type="term" value="F:peptide-methionine (S)-S-oxide reductase activity"/>
    <property type="evidence" value="ECO:0007669"/>
    <property type="project" value="UniProtKB-UniRule"/>
</dbReference>
<comment type="catalytic activity">
    <reaction evidence="4 6">
        <text>L-methionyl-[protein] + [thioredoxin]-disulfide + H2O = L-methionyl-(S)-S-oxide-[protein] + [thioredoxin]-dithiol</text>
        <dbReference type="Rhea" id="RHEA:14217"/>
        <dbReference type="Rhea" id="RHEA-COMP:10698"/>
        <dbReference type="Rhea" id="RHEA-COMP:10700"/>
        <dbReference type="Rhea" id="RHEA-COMP:12313"/>
        <dbReference type="Rhea" id="RHEA-COMP:12315"/>
        <dbReference type="ChEBI" id="CHEBI:15377"/>
        <dbReference type="ChEBI" id="CHEBI:16044"/>
        <dbReference type="ChEBI" id="CHEBI:29950"/>
        <dbReference type="ChEBI" id="CHEBI:44120"/>
        <dbReference type="ChEBI" id="CHEBI:50058"/>
        <dbReference type="EC" id="1.8.4.11"/>
    </reaction>
</comment>
<comment type="similarity">
    <text evidence="1 6">Belongs to the MsrA Met sulfoxide reductase family.</text>
</comment>
<accession>A0A1W7ABB0</accession>
<dbReference type="AlphaFoldDB" id="A0A1W7ABB0"/>
<dbReference type="Pfam" id="PF01625">
    <property type="entry name" value="PMSR"/>
    <property type="match status" value="1"/>
</dbReference>
<comment type="function">
    <text evidence="3 6">Has an important function as a repair enzyme for proteins that have been inactivated by oxidation. Catalyzes the reversible oxidation-reduction of methionine sulfoxide in proteins to methionine.</text>
</comment>
<dbReference type="Gene3D" id="3.30.1060.10">
    <property type="entry name" value="Peptide methionine sulphoxide reductase MsrA"/>
    <property type="match status" value="1"/>
</dbReference>
<evidence type="ECO:0000256" key="2">
    <source>
        <dbReference type="ARBA" id="ARBA00023002"/>
    </source>
</evidence>
<dbReference type="STRING" id="1855823.MCCS_12580"/>
<dbReference type="OrthoDB" id="4174719at2"/>
<organism evidence="7 8">
    <name type="scientific">Macrococcoides canis</name>
    <dbReference type="NCBI Taxonomy" id="1855823"/>
    <lineage>
        <taxon>Bacteria</taxon>
        <taxon>Bacillati</taxon>
        <taxon>Bacillota</taxon>
        <taxon>Bacilli</taxon>
        <taxon>Bacillales</taxon>
        <taxon>Staphylococcaceae</taxon>
        <taxon>Macrococcoides</taxon>
    </lineage>
</organism>
<evidence type="ECO:0000256" key="1">
    <source>
        <dbReference type="ARBA" id="ARBA00005591"/>
    </source>
</evidence>
<gene>
    <name evidence="7" type="primary">msrA2</name>
    <name evidence="6" type="synonym">msrA</name>
    <name evidence="7" type="ORF">MCCS_12580</name>
</gene>
<dbReference type="EMBL" id="CP021059">
    <property type="protein sequence ID" value="ARQ06903.1"/>
    <property type="molecule type" value="Genomic_DNA"/>
</dbReference>
<dbReference type="RefSeq" id="WP_086042540.1">
    <property type="nucleotide sequence ID" value="NZ_CBCRZA010000002.1"/>
</dbReference>
<dbReference type="KEGG" id="mcak:MCCS_12580"/>
<keyword evidence="8" id="KW-1185">Reference proteome</keyword>
<name>A0A1W7ABB0_9STAP</name>
<dbReference type="SUPFAM" id="SSF55068">
    <property type="entry name" value="Peptide methionine sulfoxide reductase"/>
    <property type="match status" value="1"/>
</dbReference>
<dbReference type="Proteomes" id="UP000194154">
    <property type="component" value="Chromosome"/>
</dbReference>
<keyword evidence="2 6" id="KW-0560">Oxidoreductase</keyword>
<dbReference type="InterPro" id="IPR002569">
    <property type="entry name" value="Met_Sox_Rdtase_MsrA_dom"/>
</dbReference>
<dbReference type="InterPro" id="IPR036509">
    <property type="entry name" value="Met_Sox_Rdtase_MsrA_sf"/>
</dbReference>
<evidence type="ECO:0000313" key="7">
    <source>
        <dbReference type="EMBL" id="ARQ06903.1"/>
    </source>
</evidence>